<gene>
    <name evidence="1" type="ORF">RND81_07G032100</name>
</gene>
<keyword evidence="2" id="KW-1185">Reference proteome</keyword>
<evidence type="ECO:0000313" key="2">
    <source>
        <dbReference type="Proteomes" id="UP001443914"/>
    </source>
</evidence>
<name>A0AAW1JLL7_SAPOF</name>
<comment type="caution">
    <text evidence="1">The sequence shown here is derived from an EMBL/GenBank/DDBJ whole genome shotgun (WGS) entry which is preliminary data.</text>
</comment>
<proteinExistence type="predicted"/>
<protein>
    <submittedName>
        <fullName evidence="1">Uncharacterized protein</fullName>
    </submittedName>
</protein>
<reference evidence="1" key="1">
    <citation type="submission" date="2024-03" db="EMBL/GenBank/DDBJ databases">
        <title>WGS assembly of Saponaria officinalis var. Norfolk2.</title>
        <authorList>
            <person name="Jenkins J."/>
            <person name="Shu S."/>
            <person name="Grimwood J."/>
            <person name="Barry K."/>
            <person name="Goodstein D."/>
            <person name="Schmutz J."/>
            <person name="Leebens-Mack J."/>
            <person name="Osbourn A."/>
        </authorList>
    </citation>
    <scope>NUCLEOTIDE SEQUENCE [LARGE SCALE GENOMIC DNA]</scope>
    <source>
        <strain evidence="1">JIC</strain>
    </source>
</reference>
<evidence type="ECO:0000313" key="1">
    <source>
        <dbReference type="EMBL" id="KAK9705075.1"/>
    </source>
</evidence>
<accession>A0AAW1JLL7</accession>
<organism evidence="1 2">
    <name type="scientific">Saponaria officinalis</name>
    <name type="common">Common soapwort</name>
    <name type="synonym">Lychnis saponaria</name>
    <dbReference type="NCBI Taxonomy" id="3572"/>
    <lineage>
        <taxon>Eukaryota</taxon>
        <taxon>Viridiplantae</taxon>
        <taxon>Streptophyta</taxon>
        <taxon>Embryophyta</taxon>
        <taxon>Tracheophyta</taxon>
        <taxon>Spermatophyta</taxon>
        <taxon>Magnoliopsida</taxon>
        <taxon>eudicotyledons</taxon>
        <taxon>Gunneridae</taxon>
        <taxon>Pentapetalae</taxon>
        <taxon>Caryophyllales</taxon>
        <taxon>Caryophyllaceae</taxon>
        <taxon>Caryophylleae</taxon>
        <taxon>Saponaria</taxon>
    </lineage>
</organism>
<dbReference type="Proteomes" id="UP001443914">
    <property type="component" value="Unassembled WGS sequence"/>
</dbReference>
<dbReference type="AlphaFoldDB" id="A0AAW1JLL7"/>
<sequence length="137" mass="15605">MHEIGELQVGSYDDLKQKFDSSLTNDEQAPVIHMFDKKYQSDVIKQFSAQIEDIALDNFVESDYESTSYIAHEEHDVFLGMLPHMFAKLGGLDSLYVHNSVIISAIRESFSTLESIRFDGNKADLCASIKFCMLRNE</sequence>
<dbReference type="EMBL" id="JBDFQZ010000007">
    <property type="protein sequence ID" value="KAK9705075.1"/>
    <property type="molecule type" value="Genomic_DNA"/>
</dbReference>